<dbReference type="Gene3D" id="3.40.50.300">
    <property type="entry name" value="P-loop containing nucleotide triphosphate hydrolases"/>
    <property type="match status" value="1"/>
</dbReference>
<dbReference type="Pfam" id="PF00664">
    <property type="entry name" value="ABC_membrane"/>
    <property type="match status" value="1"/>
</dbReference>
<name>A0A1I4R1Q5_ECTMO</name>
<dbReference type="OrthoDB" id="6336411at2"/>
<dbReference type="InterPro" id="IPR003593">
    <property type="entry name" value="AAA+_ATPase"/>
</dbReference>
<dbReference type="FunFam" id="3.40.50.300:FF:000218">
    <property type="entry name" value="Multidrug ABC transporter ATP-binding protein"/>
    <property type="match status" value="1"/>
</dbReference>
<dbReference type="PANTHER" id="PTHR43394">
    <property type="entry name" value="ATP-DEPENDENT PERMEASE MDL1, MITOCHONDRIAL"/>
    <property type="match status" value="1"/>
</dbReference>
<dbReference type="GO" id="GO:0016887">
    <property type="term" value="F:ATP hydrolysis activity"/>
    <property type="evidence" value="ECO:0007669"/>
    <property type="project" value="InterPro"/>
</dbReference>
<evidence type="ECO:0000259" key="9">
    <source>
        <dbReference type="PROSITE" id="PS50929"/>
    </source>
</evidence>
<accession>A0A1I4R1Q5</accession>
<dbReference type="EMBL" id="FOUO01000006">
    <property type="protein sequence ID" value="SFM46209.1"/>
    <property type="molecule type" value="Genomic_DNA"/>
</dbReference>
<dbReference type="Proteomes" id="UP000199556">
    <property type="component" value="Unassembled WGS sequence"/>
</dbReference>
<keyword evidence="5 7" id="KW-1133">Transmembrane helix</keyword>
<evidence type="ECO:0000313" key="10">
    <source>
        <dbReference type="EMBL" id="SFM46209.1"/>
    </source>
</evidence>
<dbReference type="InterPro" id="IPR011918">
    <property type="entry name" value="ABC_MsbA_ATP-bd"/>
</dbReference>
<dbReference type="PROSITE" id="PS00211">
    <property type="entry name" value="ABC_TRANSPORTER_1"/>
    <property type="match status" value="1"/>
</dbReference>
<dbReference type="PROSITE" id="PS50893">
    <property type="entry name" value="ABC_TRANSPORTER_2"/>
    <property type="match status" value="1"/>
</dbReference>
<feature type="domain" description="ABC transporter" evidence="8">
    <location>
        <begin position="352"/>
        <end position="588"/>
    </location>
</feature>
<keyword evidence="6 7" id="KW-0472">Membrane</keyword>
<dbReference type="SMART" id="SM00382">
    <property type="entry name" value="AAA"/>
    <property type="match status" value="1"/>
</dbReference>
<feature type="transmembrane region" description="Helical" evidence="7">
    <location>
        <begin position="144"/>
        <end position="168"/>
    </location>
</feature>
<sequence length="611" mass="65696">MSEHATELSDRPTSLNLRVLWRLAGFARPHLGRMIAAVAALVAGSGAVLAFGAVLRVVIDRGLSAGDPDALNQGLWLLLTVVGVMAVAVALRLYLVTWIGERVVANLRRAVFERVLRLDPGFFEITRTGEVISRLTTDTSLVQVVVGSTLAIAVRNALLFAGGLAMMAVTSPKLTLWVMLGVPLVFIPIWILGRHVRRLSRETQDRVADIGAYIDEALYGIRTVQAFCHEAVDAVRYGRQVERAFDAAIRRTRVSALLSAVVMLLVFTAISLVLWTGGHDVLQGYMTNGQLAAFVFYAVLVAGSVGALSEVIGELLRAAGAAERLMELLDTEPAIAPPARPVPLPEPPEGRVALCDVVFRYPSRPEPPALAGVSLDLAPGEKVALVGPSGAGKSTVMQLLLRFYDPETGGIRFDGVDLRQADPAALRRRIALVPQDAVIFGADAWENIAFGMEGVDRAHIRRAADAAHASEFLDRLPGGFDSHLGERGVRLSGGQRQRIAIARAILRDPALLLLDEATSALDAESERLVQEALERLMEGRTTLIIAHRLATVRKADRIVVMDQGRIVACGTHEELVAQGGLYARLAALQFRDAGGGEGPQVRTSRTSAPLT</sequence>
<comment type="subcellular location">
    <subcellularLocation>
        <location evidence="1">Cell membrane</location>
        <topology evidence="1">Multi-pass membrane protein</topology>
    </subcellularLocation>
</comment>
<dbReference type="RefSeq" id="WP_090484832.1">
    <property type="nucleotide sequence ID" value="NZ_FOUO01000006.1"/>
</dbReference>
<keyword evidence="4 10" id="KW-0067">ATP-binding</keyword>
<dbReference type="Gene3D" id="1.20.1560.10">
    <property type="entry name" value="ABC transporter type 1, transmembrane domain"/>
    <property type="match status" value="1"/>
</dbReference>
<feature type="transmembrane region" description="Helical" evidence="7">
    <location>
        <begin position="75"/>
        <end position="99"/>
    </location>
</feature>
<evidence type="ECO:0000256" key="4">
    <source>
        <dbReference type="ARBA" id="ARBA00022840"/>
    </source>
</evidence>
<dbReference type="InterPro" id="IPR011527">
    <property type="entry name" value="ABC1_TM_dom"/>
</dbReference>
<dbReference type="STRING" id="195064.SAMN05421721_10680"/>
<evidence type="ECO:0000256" key="6">
    <source>
        <dbReference type="ARBA" id="ARBA00023136"/>
    </source>
</evidence>
<dbReference type="GO" id="GO:0005886">
    <property type="term" value="C:plasma membrane"/>
    <property type="evidence" value="ECO:0007669"/>
    <property type="project" value="UniProtKB-SubCell"/>
</dbReference>
<dbReference type="GO" id="GO:0005524">
    <property type="term" value="F:ATP binding"/>
    <property type="evidence" value="ECO:0007669"/>
    <property type="project" value="UniProtKB-KW"/>
</dbReference>
<dbReference type="InterPro" id="IPR039421">
    <property type="entry name" value="Type_1_exporter"/>
</dbReference>
<proteinExistence type="predicted"/>
<evidence type="ECO:0000259" key="8">
    <source>
        <dbReference type="PROSITE" id="PS50893"/>
    </source>
</evidence>
<feature type="transmembrane region" description="Helical" evidence="7">
    <location>
        <begin position="31"/>
        <end position="55"/>
    </location>
</feature>
<evidence type="ECO:0000256" key="1">
    <source>
        <dbReference type="ARBA" id="ARBA00004651"/>
    </source>
</evidence>
<dbReference type="CDD" id="cd18575">
    <property type="entry name" value="ABC_6TM_bac_exporter_ABCB8_10_like"/>
    <property type="match status" value="1"/>
</dbReference>
<dbReference type="GO" id="GO:0090374">
    <property type="term" value="P:oligopeptide export from mitochondrion"/>
    <property type="evidence" value="ECO:0007669"/>
    <property type="project" value="TreeGrafter"/>
</dbReference>
<keyword evidence="2 7" id="KW-0812">Transmembrane</keyword>
<reference evidence="10 11" key="1">
    <citation type="submission" date="2016-10" db="EMBL/GenBank/DDBJ databases">
        <authorList>
            <person name="de Groot N.N."/>
        </authorList>
    </citation>
    <scope>NUCLEOTIDE SEQUENCE [LARGE SCALE GENOMIC DNA]</scope>
    <source>
        <strain evidence="10 11">DSM 4180</strain>
    </source>
</reference>
<feature type="transmembrane region" description="Helical" evidence="7">
    <location>
        <begin position="254"/>
        <end position="274"/>
    </location>
</feature>
<evidence type="ECO:0000256" key="5">
    <source>
        <dbReference type="ARBA" id="ARBA00022989"/>
    </source>
</evidence>
<dbReference type="InterPro" id="IPR003439">
    <property type="entry name" value="ABC_transporter-like_ATP-bd"/>
</dbReference>
<dbReference type="SUPFAM" id="SSF52540">
    <property type="entry name" value="P-loop containing nucleoside triphosphate hydrolases"/>
    <property type="match status" value="1"/>
</dbReference>
<dbReference type="InterPro" id="IPR017871">
    <property type="entry name" value="ABC_transporter-like_CS"/>
</dbReference>
<organism evidence="10 11">
    <name type="scientific">Ectothiorhodospira mobilis</name>
    <dbReference type="NCBI Taxonomy" id="195064"/>
    <lineage>
        <taxon>Bacteria</taxon>
        <taxon>Pseudomonadati</taxon>
        <taxon>Pseudomonadota</taxon>
        <taxon>Gammaproteobacteria</taxon>
        <taxon>Chromatiales</taxon>
        <taxon>Ectothiorhodospiraceae</taxon>
        <taxon>Ectothiorhodospira</taxon>
    </lineage>
</organism>
<dbReference type="GO" id="GO:0015421">
    <property type="term" value="F:ABC-type oligopeptide transporter activity"/>
    <property type="evidence" value="ECO:0007669"/>
    <property type="project" value="TreeGrafter"/>
</dbReference>
<keyword evidence="3" id="KW-0547">Nucleotide-binding</keyword>
<evidence type="ECO:0000313" key="11">
    <source>
        <dbReference type="Proteomes" id="UP000199556"/>
    </source>
</evidence>
<evidence type="ECO:0000256" key="7">
    <source>
        <dbReference type="SAM" id="Phobius"/>
    </source>
</evidence>
<feature type="domain" description="ABC transmembrane type-1" evidence="9">
    <location>
        <begin position="35"/>
        <end position="317"/>
    </location>
</feature>
<evidence type="ECO:0000256" key="2">
    <source>
        <dbReference type="ARBA" id="ARBA00022692"/>
    </source>
</evidence>
<keyword evidence="11" id="KW-1185">Reference proteome</keyword>
<dbReference type="AlphaFoldDB" id="A0A1I4R1Q5"/>
<dbReference type="Pfam" id="PF00005">
    <property type="entry name" value="ABC_tran"/>
    <property type="match status" value="1"/>
</dbReference>
<dbReference type="InterPro" id="IPR027417">
    <property type="entry name" value="P-loop_NTPase"/>
</dbReference>
<dbReference type="NCBIfam" id="TIGR02204">
    <property type="entry name" value="MsbA_rel"/>
    <property type="match status" value="1"/>
</dbReference>
<gene>
    <name evidence="10" type="ORF">SAMN05421721_10680</name>
</gene>
<protein>
    <submittedName>
        <fullName evidence="10">ATP-binding cassette, subfamily B</fullName>
    </submittedName>
</protein>
<feature type="transmembrane region" description="Helical" evidence="7">
    <location>
        <begin position="174"/>
        <end position="193"/>
    </location>
</feature>
<dbReference type="PROSITE" id="PS50929">
    <property type="entry name" value="ABC_TM1F"/>
    <property type="match status" value="1"/>
</dbReference>
<dbReference type="InterPro" id="IPR036640">
    <property type="entry name" value="ABC1_TM_sf"/>
</dbReference>
<evidence type="ECO:0000256" key="3">
    <source>
        <dbReference type="ARBA" id="ARBA00022741"/>
    </source>
</evidence>
<dbReference type="SUPFAM" id="SSF90123">
    <property type="entry name" value="ABC transporter transmembrane region"/>
    <property type="match status" value="1"/>
</dbReference>
<feature type="transmembrane region" description="Helical" evidence="7">
    <location>
        <begin position="294"/>
        <end position="316"/>
    </location>
</feature>
<dbReference type="PANTHER" id="PTHR43394:SF1">
    <property type="entry name" value="ATP-BINDING CASSETTE SUB-FAMILY B MEMBER 10, MITOCHONDRIAL"/>
    <property type="match status" value="1"/>
</dbReference>